<keyword evidence="2" id="KW-1185">Reference proteome</keyword>
<name>A0ABW0CWT4_STRCD</name>
<dbReference type="EMBL" id="JBHSKM010000046">
    <property type="protein sequence ID" value="MFC5220154.1"/>
    <property type="molecule type" value="Genomic_DNA"/>
</dbReference>
<accession>A0ABW0CWT4</accession>
<reference evidence="2" key="1">
    <citation type="journal article" date="2019" name="Int. J. Syst. Evol. Microbiol.">
        <title>The Global Catalogue of Microorganisms (GCM) 10K type strain sequencing project: providing services to taxonomists for standard genome sequencing and annotation.</title>
        <authorList>
            <consortium name="The Broad Institute Genomics Platform"/>
            <consortium name="The Broad Institute Genome Sequencing Center for Infectious Disease"/>
            <person name="Wu L."/>
            <person name="Ma J."/>
        </authorList>
    </citation>
    <scope>NUCLEOTIDE SEQUENCE [LARGE SCALE GENOMIC DNA]</scope>
    <source>
        <strain evidence="2">KCTC 42586</strain>
    </source>
</reference>
<protein>
    <submittedName>
        <fullName evidence="1">DUF6192 family protein</fullName>
    </submittedName>
</protein>
<evidence type="ECO:0000313" key="2">
    <source>
        <dbReference type="Proteomes" id="UP001596263"/>
    </source>
</evidence>
<proteinExistence type="predicted"/>
<sequence length="310" mass="34517">MIGNVAASRYHELVASSLRQVEVHCAAQWALGDAALEIEPMREWGGHLRVPEDGQSVEEALRFFAEDVGLSVSTVRTYRWVAAKWPAERRVAGVSWEVHKILASAEDPFEVIAHPPLNERTGCRSWDGDAAKRVVGWKTSVPVTVDEKVEAVADLVRDEAVACRVVVDLLKRREVALVAMRGGDARYMVNEIQFEQADEDDDLDEEFRDVLAHEREDDGDGERFDDPAAIVRGWHKQMEFADLMAICQGFIAGAARLVPKPRGHEFSERQHAQVGSTLEKLRATADWIETAVATGRTGLDEALAQLLRGR</sequence>
<organism evidence="1 2">
    <name type="scientific">Streptomyces coerulescens</name>
    <dbReference type="NCBI Taxonomy" id="29304"/>
    <lineage>
        <taxon>Bacteria</taxon>
        <taxon>Bacillati</taxon>
        <taxon>Actinomycetota</taxon>
        <taxon>Actinomycetes</taxon>
        <taxon>Kitasatosporales</taxon>
        <taxon>Streptomycetaceae</taxon>
        <taxon>Streptomyces</taxon>
    </lineage>
</organism>
<dbReference type="Pfam" id="PF19691">
    <property type="entry name" value="DUF6192"/>
    <property type="match status" value="1"/>
</dbReference>
<evidence type="ECO:0000313" key="1">
    <source>
        <dbReference type="EMBL" id="MFC5220154.1"/>
    </source>
</evidence>
<dbReference type="RefSeq" id="WP_380864674.1">
    <property type="nucleotide sequence ID" value="NZ_JBHSKM010000046.1"/>
</dbReference>
<dbReference type="Proteomes" id="UP001596263">
    <property type="component" value="Unassembled WGS sequence"/>
</dbReference>
<gene>
    <name evidence="1" type="ORF">ACFPQ9_40720</name>
</gene>
<comment type="caution">
    <text evidence="1">The sequence shown here is derived from an EMBL/GenBank/DDBJ whole genome shotgun (WGS) entry which is preliminary data.</text>
</comment>
<dbReference type="InterPro" id="IPR045683">
    <property type="entry name" value="DUF6192"/>
</dbReference>